<dbReference type="InterPro" id="IPR042099">
    <property type="entry name" value="ANL_N_sf"/>
</dbReference>
<dbReference type="PANTHER" id="PTHR43201">
    <property type="entry name" value="ACYL-COA SYNTHETASE"/>
    <property type="match status" value="1"/>
</dbReference>
<proteinExistence type="inferred from homology"/>
<dbReference type="AlphaFoldDB" id="A0A644Z393"/>
<dbReference type="EMBL" id="VSSQ01007251">
    <property type="protein sequence ID" value="MPM35326.1"/>
    <property type="molecule type" value="Genomic_DNA"/>
</dbReference>
<keyword evidence="2 5" id="KW-0436">Ligase</keyword>
<dbReference type="EC" id="6.2.1.3" evidence="5"/>
<name>A0A644Z393_9ZZZZ</name>
<feature type="domain" description="AMP-binding enzyme C-terminal" evidence="4">
    <location>
        <begin position="200"/>
        <end position="275"/>
    </location>
</feature>
<dbReference type="PANTHER" id="PTHR43201:SF5">
    <property type="entry name" value="MEDIUM-CHAIN ACYL-COA LIGASE ACSF2, MITOCHONDRIAL"/>
    <property type="match status" value="1"/>
</dbReference>
<dbReference type="GO" id="GO:0004467">
    <property type="term" value="F:long-chain fatty acid-CoA ligase activity"/>
    <property type="evidence" value="ECO:0007669"/>
    <property type="project" value="UniProtKB-EC"/>
</dbReference>
<dbReference type="Pfam" id="PF13193">
    <property type="entry name" value="AMP-binding_C"/>
    <property type="match status" value="1"/>
</dbReference>
<reference evidence="5" key="1">
    <citation type="submission" date="2019-08" db="EMBL/GenBank/DDBJ databases">
        <authorList>
            <person name="Kucharzyk K."/>
            <person name="Murdoch R.W."/>
            <person name="Higgins S."/>
            <person name="Loffler F."/>
        </authorList>
    </citation>
    <scope>NUCLEOTIDE SEQUENCE</scope>
</reference>
<evidence type="ECO:0000256" key="2">
    <source>
        <dbReference type="ARBA" id="ARBA00022598"/>
    </source>
</evidence>
<accession>A0A644Z393</accession>
<feature type="domain" description="AMP-dependent synthetase/ligase" evidence="3">
    <location>
        <begin position="2"/>
        <end position="150"/>
    </location>
</feature>
<sequence>MGGKLYLSRIFDPKQTLQVIEREKTTCLFGAATIFRMMAERPEFEKADLSSLKWIMAGAAPTPLNIMKIFWNKGLKFILGYGMTEAGPNNLSTPAQLVPQPVVEEKYASVGKPMYLSMIKLIDDDGNEVTEPDTPGEILWSGPQIFSGYWENPKETASTLVDGWVHTGDMATRDKDGFYYIVGRKKNMFISGGENVFPPEVETALYDIDAVRECCVFGVPDEKWGEVGKAVVSLKPGRSLTKEDVLSALNGKLARYKIPKYVTFVDDVPKNNVGKIVVKQVTDLYGGAQD</sequence>
<gene>
    <name evidence="5" type="primary">lcfB_29</name>
    <name evidence="5" type="ORF">SDC9_81916</name>
</gene>
<evidence type="ECO:0000313" key="5">
    <source>
        <dbReference type="EMBL" id="MPM35326.1"/>
    </source>
</evidence>
<evidence type="ECO:0000259" key="4">
    <source>
        <dbReference type="Pfam" id="PF13193"/>
    </source>
</evidence>
<dbReference type="Pfam" id="PF00501">
    <property type="entry name" value="AMP-binding"/>
    <property type="match status" value="1"/>
</dbReference>
<organism evidence="5">
    <name type="scientific">bioreactor metagenome</name>
    <dbReference type="NCBI Taxonomy" id="1076179"/>
    <lineage>
        <taxon>unclassified sequences</taxon>
        <taxon>metagenomes</taxon>
        <taxon>ecological metagenomes</taxon>
    </lineage>
</organism>
<dbReference type="InterPro" id="IPR025110">
    <property type="entry name" value="AMP-bd_C"/>
</dbReference>
<evidence type="ECO:0000256" key="1">
    <source>
        <dbReference type="ARBA" id="ARBA00006432"/>
    </source>
</evidence>
<comment type="similarity">
    <text evidence="1">Belongs to the ATP-dependent AMP-binding enzyme family.</text>
</comment>
<comment type="caution">
    <text evidence="5">The sequence shown here is derived from an EMBL/GenBank/DDBJ whole genome shotgun (WGS) entry which is preliminary data.</text>
</comment>
<dbReference type="InterPro" id="IPR045851">
    <property type="entry name" value="AMP-bd_C_sf"/>
</dbReference>
<dbReference type="GO" id="GO:0031956">
    <property type="term" value="F:medium-chain fatty acid-CoA ligase activity"/>
    <property type="evidence" value="ECO:0007669"/>
    <property type="project" value="TreeGrafter"/>
</dbReference>
<dbReference type="Gene3D" id="3.40.50.12780">
    <property type="entry name" value="N-terminal domain of ligase-like"/>
    <property type="match status" value="1"/>
</dbReference>
<protein>
    <submittedName>
        <fullName evidence="5">Long-chain-fatty-acid--CoA ligase</fullName>
        <ecNumber evidence="5">6.2.1.3</ecNumber>
    </submittedName>
</protein>
<evidence type="ECO:0000259" key="3">
    <source>
        <dbReference type="Pfam" id="PF00501"/>
    </source>
</evidence>
<dbReference type="SUPFAM" id="SSF56801">
    <property type="entry name" value="Acetyl-CoA synthetase-like"/>
    <property type="match status" value="1"/>
</dbReference>
<dbReference type="InterPro" id="IPR000873">
    <property type="entry name" value="AMP-dep_synth/lig_dom"/>
</dbReference>
<dbReference type="Gene3D" id="3.30.300.30">
    <property type="match status" value="1"/>
</dbReference>